<dbReference type="EMBL" id="PEBQ01000118">
    <property type="protein sequence ID" value="PHY93958.1"/>
    <property type="molecule type" value="Genomic_DNA"/>
</dbReference>
<keyword evidence="2" id="KW-1185">Reference proteome</keyword>
<gene>
    <name evidence="1" type="primary">cas6f</name>
    <name evidence="1" type="ORF">CSR02_08775</name>
</gene>
<organism evidence="1 2">
    <name type="scientific">Acetobacter pomorum</name>
    <dbReference type="NCBI Taxonomy" id="65959"/>
    <lineage>
        <taxon>Bacteria</taxon>
        <taxon>Pseudomonadati</taxon>
        <taxon>Pseudomonadota</taxon>
        <taxon>Alphaproteobacteria</taxon>
        <taxon>Acetobacterales</taxon>
        <taxon>Acetobacteraceae</taxon>
        <taxon>Acetobacter</taxon>
    </lineage>
</organism>
<name>A0A2G4RBK8_9PROT</name>
<dbReference type="InterPro" id="IPR013396">
    <property type="entry name" value="CRISPR-assoc_prot_Csy4"/>
</dbReference>
<sequence>MGHSMLSHFIQVRCLSPDQEITVQDIMSRVFYRLHGAIASLHTSDVGVSFPNHTFMSVGDVLRVHGSKDALTRLLDGGWLFRLEDYTLSSGIISVPEQVKYRCVSRARAKSSAPRLRRRLMRRHNLSELEAKRLIPDSIEKRLNLPSILVCSKTTSTPSYPIFIKHGPLLSSPVPGPFSGYGLSSEATVPWF</sequence>
<dbReference type="NCBIfam" id="TIGR02563">
    <property type="entry name" value="cas_Csy4"/>
    <property type="match status" value="1"/>
</dbReference>
<evidence type="ECO:0000313" key="1">
    <source>
        <dbReference type="EMBL" id="PHY93958.1"/>
    </source>
</evidence>
<accession>A0A2G4RBK8</accession>
<dbReference type="Gene3D" id="3.30.70.2540">
    <property type="entry name" value="CRISPR-associated endoribonuclease Cas6/Csy4"/>
    <property type="match status" value="1"/>
</dbReference>
<dbReference type="CDD" id="cd09739">
    <property type="entry name" value="Cas6_I-F"/>
    <property type="match status" value="1"/>
</dbReference>
<dbReference type="GO" id="GO:0004519">
    <property type="term" value="F:endonuclease activity"/>
    <property type="evidence" value="ECO:0007669"/>
    <property type="project" value="InterPro"/>
</dbReference>
<dbReference type="OrthoDB" id="259831at2"/>
<proteinExistence type="predicted"/>
<dbReference type="Proteomes" id="UP000228751">
    <property type="component" value="Unassembled WGS sequence"/>
</dbReference>
<dbReference type="AlphaFoldDB" id="A0A2G4RBK8"/>
<dbReference type="GO" id="GO:0043571">
    <property type="term" value="P:maintenance of CRISPR repeat elements"/>
    <property type="evidence" value="ECO:0007669"/>
    <property type="project" value="InterPro"/>
</dbReference>
<comment type="caution">
    <text evidence="1">The sequence shown here is derived from an EMBL/GenBank/DDBJ whole genome shotgun (WGS) entry which is preliminary data.</text>
</comment>
<dbReference type="InterPro" id="IPR042564">
    <property type="entry name" value="CRISPR-Cas6/Csy4_sf"/>
</dbReference>
<evidence type="ECO:0000313" key="2">
    <source>
        <dbReference type="Proteomes" id="UP000228751"/>
    </source>
</evidence>
<reference evidence="1 2" key="1">
    <citation type="submission" date="2017-10" db="EMBL/GenBank/DDBJ databases">
        <title>Genomic analysis of the genus Acetobacter.</title>
        <authorList>
            <person name="Kim K.H."/>
            <person name="Chun B.H."/>
            <person name="Son A.R."/>
            <person name="Jeon C.O."/>
        </authorList>
    </citation>
    <scope>NUCLEOTIDE SEQUENCE [LARGE SCALE GENOMIC DNA]</scope>
    <source>
        <strain evidence="1 2">LHT 2458</strain>
    </source>
</reference>
<protein>
    <submittedName>
        <fullName evidence="1">Type I-F CRISPR-associated endoribonuclease Cas6/Csy4</fullName>
    </submittedName>
</protein>
<dbReference type="Pfam" id="PF09618">
    <property type="entry name" value="Cas_Csy4"/>
    <property type="match status" value="1"/>
</dbReference>